<feature type="transmembrane region" description="Helical" evidence="7">
    <location>
        <begin position="181"/>
        <end position="199"/>
    </location>
</feature>
<evidence type="ECO:0000313" key="9">
    <source>
        <dbReference type="EMBL" id="GAA5035242.1"/>
    </source>
</evidence>
<feature type="transmembrane region" description="Helical" evidence="7">
    <location>
        <begin position="280"/>
        <end position="301"/>
    </location>
</feature>
<feature type="transmembrane region" description="Helical" evidence="7">
    <location>
        <begin position="20"/>
        <end position="37"/>
    </location>
</feature>
<comment type="subcellular location">
    <subcellularLocation>
        <location evidence="1">Cell membrane</location>
        <topology evidence="1">Multi-pass membrane protein</topology>
    </subcellularLocation>
</comment>
<dbReference type="PANTHER" id="PTHR42688">
    <property type="entry name" value="CONSERVED PROTEIN"/>
    <property type="match status" value="1"/>
</dbReference>
<accession>A0ABP9JP36</accession>
<feature type="compositionally biased region" description="Low complexity" evidence="6">
    <location>
        <begin position="428"/>
        <end position="437"/>
    </location>
</feature>
<dbReference type="PROSITE" id="PS50850">
    <property type="entry name" value="MFS"/>
    <property type="match status" value="1"/>
</dbReference>
<feature type="transmembrane region" description="Helical" evidence="7">
    <location>
        <begin position="252"/>
        <end position="274"/>
    </location>
</feature>
<keyword evidence="10" id="KW-1185">Reference proteome</keyword>
<feature type="compositionally biased region" description="Low complexity" evidence="6">
    <location>
        <begin position="210"/>
        <end position="220"/>
    </location>
</feature>
<feature type="transmembrane region" description="Helical" evidence="7">
    <location>
        <begin position="336"/>
        <end position="352"/>
    </location>
</feature>
<comment type="caution">
    <text evidence="9">The sequence shown here is derived from an EMBL/GenBank/DDBJ whole genome shotgun (WGS) entry which is preliminary data.</text>
</comment>
<dbReference type="EMBL" id="BAABIW010000027">
    <property type="protein sequence ID" value="GAA5035242.1"/>
    <property type="molecule type" value="Genomic_DNA"/>
</dbReference>
<evidence type="ECO:0000259" key="8">
    <source>
        <dbReference type="PROSITE" id="PS50850"/>
    </source>
</evidence>
<feature type="transmembrane region" description="Helical" evidence="7">
    <location>
        <begin position="313"/>
        <end position="330"/>
    </location>
</feature>
<dbReference type="InterPro" id="IPR036259">
    <property type="entry name" value="MFS_trans_sf"/>
</dbReference>
<evidence type="ECO:0000313" key="10">
    <source>
        <dbReference type="Proteomes" id="UP001500427"/>
    </source>
</evidence>
<feature type="transmembrane region" description="Helical" evidence="7">
    <location>
        <begin position="373"/>
        <end position="394"/>
    </location>
</feature>
<dbReference type="CDD" id="cd17370">
    <property type="entry name" value="MFS_MJ1317_like"/>
    <property type="match status" value="1"/>
</dbReference>
<evidence type="ECO:0000256" key="7">
    <source>
        <dbReference type="SAM" id="Phobius"/>
    </source>
</evidence>
<organism evidence="9 10">
    <name type="scientific">Terrabacter aeriphilus</name>
    <dbReference type="NCBI Taxonomy" id="515662"/>
    <lineage>
        <taxon>Bacteria</taxon>
        <taxon>Bacillati</taxon>
        <taxon>Actinomycetota</taxon>
        <taxon>Actinomycetes</taxon>
        <taxon>Micrococcales</taxon>
        <taxon>Intrasporangiaceae</taxon>
        <taxon>Terrabacter</taxon>
    </lineage>
</organism>
<dbReference type="Gene3D" id="1.20.1250.20">
    <property type="entry name" value="MFS general substrate transporter like domains"/>
    <property type="match status" value="1"/>
</dbReference>
<dbReference type="RefSeq" id="WP_345508995.1">
    <property type="nucleotide sequence ID" value="NZ_BAABIW010000027.1"/>
</dbReference>
<dbReference type="Pfam" id="PF07690">
    <property type="entry name" value="MFS_1"/>
    <property type="match status" value="1"/>
</dbReference>
<keyword evidence="3 7" id="KW-0812">Transmembrane</keyword>
<keyword evidence="4 7" id="KW-1133">Transmembrane helix</keyword>
<evidence type="ECO:0000256" key="5">
    <source>
        <dbReference type="ARBA" id="ARBA00023136"/>
    </source>
</evidence>
<dbReference type="InterPro" id="IPR052425">
    <property type="entry name" value="Uncharacterized_MFS-type"/>
</dbReference>
<evidence type="ECO:0000256" key="1">
    <source>
        <dbReference type="ARBA" id="ARBA00004651"/>
    </source>
</evidence>
<name>A0ABP9JP36_9MICO</name>
<reference evidence="10" key="1">
    <citation type="journal article" date="2019" name="Int. J. Syst. Evol. Microbiol.">
        <title>The Global Catalogue of Microorganisms (GCM) 10K type strain sequencing project: providing services to taxonomists for standard genome sequencing and annotation.</title>
        <authorList>
            <consortium name="The Broad Institute Genomics Platform"/>
            <consortium name="The Broad Institute Genome Sequencing Center for Infectious Disease"/>
            <person name="Wu L."/>
            <person name="Ma J."/>
        </authorList>
    </citation>
    <scope>NUCLEOTIDE SEQUENCE [LARGE SCALE GENOMIC DNA]</scope>
    <source>
        <strain evidence="10">JCM 17687</strain>
    </source>
</reference>
<dbReference type="Proteomes" id="UP001500427">
    <property type="component" value="Unassembled WGS sequence"/>
</dbReference>
<evidence type="ECO:0000256" key="4">
    <source>
        <dbReference type="ARBA" id="ARBA00022989"/>
    </source>
</evidence>
<feature type="transmembrane region" description="Helical" evidence="7">
    <location>
        <begin position="400"/>
        <end position="419"/>
    </location>
</feature>
<dbReference type="PANTHER" id="PTHR42688:SF1">
    <property type="entry name" value="BLR5212 PROTEIN"/>
    <property type="match status" value="1"/>
</dbReference>
<gene>
    <name evidence="9" type="ORF">GCM10023258_36930</name>
</gene>
<evidence type="ECO:0000256" key="3">
    <source>
        <dbReference type="ARBA" id="ARBA00022692"/>
    </source>
</evidence>
<dbReference type="InterPro" id="IPR011701">
    <property type="entry name" value="MFS"/>
</dbReference>
<feature type="region of interest" description="Disordered" evidence="6">
    <location>
        <begin position="210"/>
        <end position="232"/>
    </location>
</feature>
<protein>
    <submittedName>
        <fullName evidence="9">MFS transporter</fullName>
    </submittedName>
</protein>
<dbReference type="InterPro" id="IPR020846">
    <property type="entry name" value="MFS_dom"/>
</dbReference>
<evidence type="ECO:0000256" key="6">
    <source>
        <dbReference type="SAM" id="MobiDB-lite"/>
    </source>
</evidence>
<proteinExistence type="predicted"/>
<sequence>MTEPDAQRPPAGRWSAWRVVWWFGFVSLAADMVYEGARAMYGPLLASLGATALVVGLVTGAGEAMALVLRLVFGPLADRTGRYWGLTIVGYGLTAVCVPLLAVTPFVGGAGLALAAVLILLERSGKAVRSPSKSALLAHVAASVGRGRGFGVHKALDQLGAFAGPLVVAAVVAAAGAIWPGLLVLAVPGAVAMVLLAVLRARVPDPSVYDPAPATATPAGPARPPRADGRAPRHGMRGWFADAVGSQLPRAFFAYAVAAGLMTGGLVTFGILGYHLTVAGLLPVAAVPVVYSGAMAVEALAALGVGFVYDRRGAAVLTVVPVLVALVPVLALTRTAWVALAGVAVWGLAYGIQDSTVKALVAEVVDAPRRASAYGVFAGIQGAFAIVGGLVSGWLYDRSITWLVVLVAVSQLVALGLLLRTLRSVRATGSTGSTGSSGEAGPGVTGREAPAG</sequence>
<feature type="region of interest" description="Disordered" evidence="6">
    <location>
        <begin position="428"/>
        <end position="452"/>
    </location>
</feature>
<keyword evidence="2" id="KW-1003">Cell membrane</keyword>
<keyword evidence="5 7" id="KW-0472">Membrane</keyword>
<dbReference type="SUPFAM" id="SSF103473">
    <property type="entry name" value="MFS general substrate transporter"/>
    <property type="match status" value="1"/>
</dbReference>
<feature type="domain" description="Major facilitator superfamily (MFS) profile" evidence="8">
    <location>
        <begin position="17"/>
        <end position="426"/>
    </location>
</feature>
<feature type="transmembrane region" description="Helical" evidence="7">
    <location>
        <begin position="44"/>
        <end position="68"/>
    </location>
</feature>
<feature type="transmembrane region" description="Helical" evidence="7">
    <location>
        <begin position="88"/>
        <end position="121"/>
    </location>
</feature>
<evidence type="ECO:0000256" key="2">
    <source>
        <dbReference type="ARBA" id="ARBA00022475"/>
    </source>
</evidence>